<dbReference type="Proteomes" id="UP001592531">
    <property type="component" value="Unassembled WGS sequence"/>
</dbReference>
<name>A0ABV6VR18_9ACTN</name>
<dbReference type="EMBL" id="JBHFAB010000003">
    <property type="protein sequence ID" value="MFC1416202.1"/>
    <property type="molecule type" value="Genomic_DNA"/>
</dbReference>
<evidence type="ECO:0000313" key="2">
    <source>
        <dbReference type="Proteomes" id="UP001592531"/>
    </source>
</evidence>
<dbReference type="RefSeq" id="WP_380533248.1">
    <property type="nucleotide sequence ID" value="NZ_JBHFAB010000003.1"/>
</dbReference>
<comment type="caution">
    <text evidence="1">The sequence shown here is derived from an EMBL/GenBank/DDBJ whole genome shotgun (WGS) entry which is preliminary data.</text>
</comment>
<organism evidence="1 2">
    <name type="scientific">Streptacidiphilus cavernicola</name>
    <dbReference type="NCBI Taxonomy" id="3342716"/>
    <lineage>
        <taxon>Bacteria</taxon>
        <taxon>Bacillati</taxon>
        <taxon>Actinomycetota</taxon>
        <taxon>Actinomycetes</taxon>
        <taxon>Kitasatosporales</taxon>
        <taxon>Streptomycetaceae</taxon>
        <taxon>Streptacidiphilus</taxon>
    </lineage>
</organism>
<accession>A0ABV6VR18</accession>
<evidence type="ECO:0000313" key="1">
    <source>
        <dbReference type="EMBL" id="MFC1416202.1"/>
    </source>
</evidence>
<protein>
    <submittedName>
        <fullName evidence="1">Acyl-CoA carboxylase subunit epsilon</fullName>
    </submittedName>
</protein>
<reference evidence="1 2" key="1">
    <citation type="submission" date="2024-09" db="EMBL/GenBank/DDBJ databases">
        <authorList>
            <person name="Lee S.D."/>
        </authorList>
    </citation>
    <scope>NUCLEOTIDE SEQUENCE [LARGE SCALE GENOMIC DNA]</scope>
    <source>
        <strain evidence="1 2">N8-3</strain>
    </source>
</reference>
<keyword evidence="2" id="KW-1185">Reference proteome</keyword>
<dbReference type="Pfam" id="PF13822">
    <property type="entry name" value="ACC_epsilon"/>
    <property type="match status" value="1"/>
</dbReference>
<dbReference type="PROSITE" id="PS51257">
    <property type="entry name" value="PROKAR_LIPOPROTEIN"/>
    <property type="match status" value="1"/>
</dbReference>
<dbReference type="InterPro" id="IPR032716">
    <property type="entry name" value="ACC_epsilon"/>
</dbReference>
<gene>
    <name evidence="1" type="ORF">ACEZDE_06050</name>
</gene>
<sequence>MTGKAAEPLFRVLSGRPTAEELAALTVVLLSCLGAEEGALGSRPRAPWPLSALLPAGSWNSPESWGAAA</sequence>
<proteinExistence type="predicted"/>